<evidence type="ECO:0000313" key="10">
    <source>
        <dbReference type="EMBL" id="MFD2174540.1"/>
    </source>
</evidence>
<feature type="binding site" evidence="8">
    <location>
        <position position="20"/>
    </location>
    <ligand>
        <name>GTP</name>
        <dbReference type="ChEBI" id="CHEBI:37565"/>
    </ligand>
</feature>
<dbReference type="PANTHER" id="PTHR19136:SF81">
    <property type="entry name" value="MOLYBDENUM COFACTOR GUANYLYLTRANSFERASE"/>
    <property type="match status" value="1"/>
</dbReference>
<feature type="binding site" evidence="8">
    <location>
        <begin position="8"/>
        <end position="10"/>
    </location>
    <ligand>
        <name>GTP</name>
        <dbReference type="ChEBI" id="CHEBI:37565"/>
    </ligand>
</feature>
<dbReference type="Proteomes" id="UP001597413">
    <property type="component" value="Unassembled WGS sequence"/>
</dbReference>
<dbReference type="InterPro" id="IPR013482">
    <property type="entry name" value="Molybde_CF_guanTrfase"/>
</dbReference>
<dbReference type="EMBL" id="JBHUIX010000011">
    <property type="protein sequence ID" value="MFD2174540.1"/>
    <property type="molecule type" value="Genomic_DNA"/>
</dbReference>
<keyword evidence="2 8" id="KW-0808">Transferase</keyword>
<keyword evidence="10" id="KW-0548">Nucleotidyltransferase</keyword>
<comment type="subcellular location">
    <subcellularLocation>
        <location evidence="8">Cytoplasm</location>
    </subcellularLocation>
</comment>
<dbReference type="GO" id="GO:0061603">
    <property type="term" value="F:molybdenum cofactor guanylyltransferase activity"/>
    <property type="evidence" value="ECO:0007669"/>
    <property type="project" value="UniProtKB-EC"/>
</dbReference>
<dbReference type="Gene3D" id="3.90.550.10">
    <property type="entry name" value="Spore Coat Polysaccharide Biosynthesis Protein SpsA, Chain A"/>
    <property type="match status" value="1"/>
</dbReference>
<evidence type="ECO:0000313" key="11">
    <source>
        <dbReference type="Proteomes" id="UP001597413"/>
    </source>
</evidence>
<comment type="caution">
    <text evidence="10">The sequence shown here is derived from an EMBL/GenBank/DDBJ whole genome shotgun (WGS) entry which is preliminary data.</text>
</comment>
<feature type="binding site" evidence="8">
    <location>
        <position position="66"/>
    </location>
    <ligand>
        <name>GTP</name>
        <dbReference type="ChEBI" id="CHEBI:37565"/>
    </ligand>
</feature>
<dbReference type="EC" id="2.7.7.77" evidence="8"/>
<evidence type="ECO:0000259" key="9">
    <source>
        <dbReference type="Pfam" id="PF12804"/>
    </source>
</evidence>
<comment type="function">
    <text evidence="8">Transfers a GMP moiety from GTP to Mo-molybdopterin (Mo-MPT) cofactor (Moco or molybdenum cofactor) to form Mo-molybdopterin guanine dinucleotide (Mo-MGD) cofactor.</text>
</comment>
<evidence type="ECO:0000256" key="5">
    <source>
        <dbReference type="ARBA" id="ARBA00022842"/>
    </source>
</evidence>
<accession>A0ABW5A9L7</accession>
<sequence length="195" mass="19847">MDVAGLILAGGQGRRMGAEKALVRLAGRPLVAHVAARLAPQVSALALSANGDPARFAALGVPVLADPQGEQECGPMVGVRAGLRWAAAKGAAALVSVAVDTPFLPTDLVARFTMAGRGGAAHAQSHGRGHYTAALWPVADLPRLDALFAAGERRMRPYLAGAVVVGFDGTPDPFANLNSPDDLAAAEACLAGRTQ</sequence>
<comment type="similarity">
    <text evidence="8">Belongs to the MobA family.</text>
</comment>
<comment type="subunit">
    <text evidence="8">Monomer.</text>
</comment>
<dbReference type="InterPro" id="IPR025877">
    <property type="entry name" value="MobA-like_NTP_Trfase"/>
</dbReference>
<organism evidence="10 11">
    <name type="scientific">Rhodobacter lacus</name>
    <dbReference type="NCBI Taxonomy" id="1641972"/>
    <lineage>
        <taxon>Bacteria</taxon>
        <taxon>Pseudomonadati</taxon>
        <taxon>Pseudomonadota</taxon>
        <taxon>Alphaproteobacteria</taxon>
        <taxon>Rhodobacterales</taxon>
        <taxon>Rhodobacter group</taxon>
        <taxon>Rhodobacter</taxon>
    </lineage>
</organism>
<keyword evidence="6 8" id="KW-0342">GTP-binding</keyword>
<feature type="binding site" evidence="8">
    <location>
        <position position="100"/>
    </location>
    <ligand>
        <name>GTP</name>
        <dbReference type="ChEBI" id="CHEBI:37565"/>
    </ligand>
</feature>
<protein>
    <recommendedName>
        <fullName evidence="8">Molybdenum cofactor guanylyltransferase</fullName>
        <shortName evidence="8">MoCo guanylyltransferase</shortName>
        <ecNumber evidence="8">2.7.7.77</ecNumber>
    </recommendedName>
    <alternativeName>
        <fullName evidence="8">GTP:molybdopterin guanylyltransferase</fullName>
    </alternativeName>
    <alternativeName>
        <fullName evidence="8">Mo-MPT guanylyltransferase</fullName>
    </alternativeName>
    <alternativeName>
        <fullName evidence="8">Molybdopterin guanylyltransferase</fullName>
    </alternativeName>
    <alternativeName>
        <fullName evidence="8">Molybdopterin-guanine dinucleotide synthase</fullName>
        <shortName evidence="8">MGD synthase</shortName>
    </alternativeName>
</protein>
<dbReference type="InterPro" id="IPR029044">
    <property type="entry name" value="Nucleotide-diphossugar_trans"/>
</dbReference>
<name>A0ABW5A9L7_9RHOB</name>
<keyword evidence="11" id="KW-1185">Reference proteome</keyword>
<feature type="domain" description="MobA-like NTP transferase" evidence="9">
    <location>
        <begin position="5"/>
        <end position="159"/>
    </location>
</feature>
<keyword evidence="5 8" id="KW-0460">Magnesium</keyword>
<keyword evidence="4 8" id="KW-0547">Nucleotide-binding</keyword>
<keyword evidence="3 8" id="KW-0479">Metal-binding</keyword>
<evidence type="ECO:0000256" key="6">
    <source>
        <dbReference type="ARBA" id="ARBA00023134"/>
    </source>
</evidence>
<evidence type="ECO:0000256" key="8">
    <source>
        <dbReference type="HAMAP-Rule" id="MF_00316"/>
    </source>
</evidence>
<feature type="binding site" evidence="8">
    <location>
        <position position="100"/>
    </location>
    <ligand>
        <name>Mg(2+)</name>
        <dbReference type="ChEBI" id="CHEBI:18420"/>
    </ligand>
</feature>
<evidence type="ECO:0000256" key="3">
    <source>
        <dbReference type="ARBA" id="ARBA00022723"/>
    </source>
</evidence>
<dbReference type="NCBIfam" id="TIGR02665">
    <property type="entry name" value="molyb_mobA"/>
    <property type="match status" value="1"/>
</dbReference>
<dbReference type="RefSeq" id="WP_377390112.1">
    <property type="nucleotide sequence ID" value="NZ_JBHUIX010000011.1"/>
</dbReference>
<comment type="cofactor">
    <cofactor evidence="8">
        <name>Mg(2+)</name>
        <dbReference type="ChEBI" id="CHEBI:18420"/>
    </cofactor>
</comment>
<keyword evidence="1 8" id="KW-0963">Cytoplasm</keyword>
<evidence type="ECO:0000256" key="2">
    <source>
        <dbReference type="ARBA" id="ARBA00022679"/>
    </source>
</evidence>
<reference evidence="11" key="1">
    <citation type="journal article" date="2019" name="Int. J. Syst. Evol. Microbiol.">
        <title>The Global Catalogue of Microorganisms (GCM) 10K type strain sequencing project: providing services to taxonomists for standard genome sequencing and annotation.</title>
        <authorList>
            <consortium name="The Broad Institute Genomics Platform"/>
            <consortium name="The Broad Institute Genome Sequencing Center for Infectious Disease"/>
            <person name="Wu L."/>
            <person name="Ma J."/>
        </authorList>
    </citation>
    <scope>NUCLEOTIDE SEQUENCE [LARGE SCALE GENOMIC DNA]</scope>
    <source>
        <strain evidence="11">CCUG 55131</strain>
    </source>
</reference>
<comment type="catalytic activity">
    <reaction evidence="8">
        <text>Mo-molybdopterin + GTP + H(+) = Mo-molybdopterin guanine dinucleotide + diphosphate</text>
        <dbReference type="Rhea" id="RHEA:34243"/>
        <dbReference type="ChEBI" id="CHEBI:15378"/>
        <dbReference type="ChEBI" id="CHEBI:33019"/>
        <dbReference type="ChEBI" id="CHEBI:37565"/>
        <dbReference type="ChEBI" id="CHEBI:71302"/>
        <dbReference type="ChEBI" id="CHEBI:71310"/>
        <dbReference type="EC" id="2.7.7.77"/>
    </reaction>
</comment>
<proteinExistence type="inferred from homology"/>
<comment type="caution">
    <text evidence="8">Lacks conserved residue(s) required for the propagation of feature annotation.</text>
</comment>
<evidence type="ECO:0000256" key="7">
    <source>
        <dbReference type="ARBA" id="ARBA00023150"/>
    </source>
</evidence>
<keyword evidence="7 8" id="KW-0501">Molybdenum cofactor biosynthesis</keyword>
<evidence type="ECO:0000256" key="1">
    <source>
        <dbReference type="ARBA" id="ARBA00022490"/>
    </source>
</evidence>
<dbReference type="HAMAP" id="MF_00316">
    <property type="entry name" value="MobA"/>
    <property type="match status" value="1"/>
</dbReference>
<evidence type="ECO:0000256" key="4">
    <source>
        <dbReference type="ARBA" id="ARBA00022741"/>
    </source>
</evidence>
<dbReference type="CDD" id="cd02503">
    <property type="entry name" value="MobA"/>
    <property type="match status" value="1"/>
</dbReference>
<gene>
    <name evidence="8 10" type="primary">mobA</name>
    <name evidence="10" type="ORF">ACFSM0_10590</name>
</gene>
<comment type="domain">
    <text evidence="8">The N-terminal domain determines nucleotide recognition and specific binding, while the C-terminal domain determines the specific binding to the target protein.</text>
</comment>
<dbReference type="Pfam" id="PF12804">
    <property type="entry name" value="NTP_transf_3"/>
    <property type="match status" value="1"/>
</dbReference>
<dbReference type="SUPFAM" id="SSF53448">
    <property type="entry name" value="Nucleotide-diphospho-sugar transferases"/>
    <property type="match status" value="1"/>
</dbReference>
<dbReference type="PANTHER" id="PTHR19136">
    <property type="entry name" value="MOLYBDENUM COFACTOR GUANYLYLTRANSFERASE"/>
    <property type="match status" value="1"/>
</dbReference>